<dbReference type="Pfam" id="PF16640">
    <property type="entry name" value="Big_3_5"/>
    <property type="match status" value="3"/>
</dbReference>
<dbReference type="PROSITE" id="PS00136">
    <property type="entry name" value="SUBTILASE_ASP"/>
    <property type="match status" value="1"/>
</dbReference>
<dbReference type="Proteomes" id="UP000678317">
    <property type="component" value="Unassembled WGS sequence"/>
</dbReference>
<reference evidence="11 12" key="1">
    <citation type="submission" date="2021-03" db="EMBL/GenBank/DDBJ databases">
        <title>novel species in genus Cellulomonas.</title>
        <authorList>
            <person name="Zhang G."/>
        </authorList>
    </citation>
    <scope>NUCLEOTIDE SEQUENCE [LARGE SCALE GENOMIC DNA]</scope>
    <source>
        <strain evidence="12">zg-ZUI188</strain>
    </source>
</reference>
<dbReference type="InterPro" id="IPR023827">
    <property type="entry name" value="Peptidase_S8_Asp-AS"/>
</dbReference>
<protein>
    <submittedName>
        <fullName evidence="11">S8 family serine peptidase</fullName>
    </submittedName>
</protein>
<evidence type="ECO:0000256" key="8">
    <source>
        <dbReference type="SAM" id="SignalP"/>
    </source>
</evidence>
<comment type="caution">
    <text evidence="11">The sequence shown here is derived from an EMBL/GenBank/DDBJ whole genome shotgun (WGS) entry which is preliminary data.</text>
</comment>
<dbReference type="PRINTS" id="PR00723">
    <property type="entry name" value="SUBTILISIN"/>
</dbReference>
<dbReference type="PROSITE" id="PS00137">
    <property type="entry name" value="SUBTILASE_HIS"/>
    <property type="match status" value="1"/>
</dbReference>
<dbReference type="InterPro" id="IPR013783">
    <property type="entry name" value="Ig-like_fold"/>
</dbReference>
<dbReference type="EMBL" id="JAGFBM010000005">
    <property type="protein sequence ID" value="MBO3085069.1"/>
    <property type="molecule type" value="Genomic_DNA"/>
</dbReference>
<dbReference type="InterPro" id="IPR032109">
    <property type="entry name" value="Big_3_5"/>
</dbReference>
<evidence type="ECO:0000313" key="11">
    <source>
        <dbReference type="EMBL" id="MBO3085069.1"/>
    </source>
</evidence>
<keyword evidence="4 5" id="KW-0720">Serine protease</keyword>
<keyword evidence="2 5" id="KW-0645">Protease</keyword>
<dbReference type="Gene3D" id="3.40.50.200">
    <property type="entry name" value="Peptidase S8/S53 domain"/>
    <property type="match status" value="2"/>
</dbReference>
<feature type="active site" description="Charge relay system" evidence="5">
    <location>
        <position position="189"/>
    </location>
</feature>
<proteinExistence type="inferred from homology"/>
<dbReference type="InterPro" id="IPR036852">
    <property type="entry name" value="Peptidase_S8/S53_dom_sf"/>
</dbReference>
<feature type="signal peptide" evidence="8">
    <location>
        <begin position="1"/>
        <end position="29"/>
    </location>
</feature>
<dbReference type="RefSeq" id="WP_208289588.1">
    <property type="nucleotide sequence ID" value="NZ_CP074404.1"/>
</dbReference>
<dbReference type="Pfam" id="PF00082">
    <property type="entry name" value="Peptidase_S8"/>
    <property type="match status" value="1"/>
</dbReference>
<keyword evidence="3 5" id="KW-0378">Hydrolase</keyword>
<evidence type="ECO:0000259" key="9">
    <source>
        <dbReference type="Pfam" id="PF00082"/>
    </source>
</evidence>
<comment type="similarity">
    <text evidence="1 5 6">Belongs to the peptidase S8 family.</text>
</comment>
<dbReference type="CDD" id="cd07474">
    <property type="entry name" value="Peptidases_S8_subtilisin_Vpr-like"/>
    <property type="match status" value="1"/>
</dbReference>
<feature type="domain" description="Bacterial Ig-like" evidence="10">
    <location>
        <begin position="1112"/>
        <end position="1188"/>
    </location>
</feature>
<feature type="active site" description="Charge relay system" evidence="5">
    <location>
        <position position="619"/>
    </location>
</feature>
<evidence type="ECO:0000256" key="3">
    <source>
        <dbReference type="ARBA" id="ARBA00022801"/>
    </source>
</evidence>
<evidence type="ECO:0000313" key="12">
    <source>
        <dbReference type="Proteomes" id="UP000678317"/>
    </source>
</evidence>
<dbReference type="PROSITE" id="PS00138">
    <property type="entry name" value="SUBTILASE_SER"/>
    <property type="match status" value="1"/>
</dbReference>
<name>A0ABS3SIC8_9CELL</name>
<organism evidence="11 12">
    <name type="scientific">Cellulomonas fengjieae</name>
    <dbReference type="NCBI Taxonomy" id="2819978"/>
    <lineage>
        <taxon>Bacteria</taxon>
        <taxon>Bacillati</taxon>
        <taxon>Actinomycetota</taxon>
        <taxon>Actinomycetes</taxon>
        <taxon>Micrococcales</taxon>
        <taxon>Cellulomonadaceae</taxon>
        <taxon>Cellulomonas</taxon>
    </lineage>
</organism>
<dbReference type="InterPro" id="IPR034213">
    <property type="entry name" value="S8_Vpr-like"/>
</dbReference>
<dbReference type="InterPro" id="IPR050131">
    <property type="entry name" value="Peptidase_S8_subtilisin-like"/>
</dbReference>
<feature type="domain" description="Peptidase S8/S53" evidence="9">
    <location>
        <begin position="180"/>
        <end position="655"/>
    </location>
</feature>
<keyword evidence="12" id="KW-1185">Reference proteome</keyword>
<evidence type="ECO:0000256" key="5">
    <source>
        <dbReference type="PROSITE-ProRule" id="PRU01240"/>
    </source>
</evidence>
<feature type="region of interest" description="Disordered" evidence="7">
    <location>
        <begin position="243"/>
        <end position="274"/>
    </location>
</feature>
<dbReference type="PANTHER" id="PTHR43806:SF11">
    <property type="entry name" value="CEREVISIN-RELATED"/>
    <property type="match status" value="1"/>
</dbReference>
<dbReference type="InterPro" id="IPR022398">
    <property type="entry name" value="Peptidase_S8_His-AS"/>
</dbReference>
<accession>A0ABS3SIC8</accession>
<feature type="compositionally biased region" description="Polar residues" evidence="7">
    <location>
        <begin position="263"/>
        <end position="272"/>
    </location>
</feature>
<feature type="domain" description="Bacterial Ig-like" evidence="10">
    <location>
        <begin position="1197"/>
        <end position="1281"/>
    </location>
</feature>
<evidence type="ECO:0000256" key="6">
    <source>
        <dbReference type="RuleBase" id="RU003355"/>
    </source>
</evidence>
<evidence type="ECO:0000256" key="7">
    <source>
        <dbReference type="SAM" id="MobiDB-lite"/>
    </source>
</evidence>
<evidence type="ECO:0000256" key="4">
    <source>
        <dbReference type="ARBA" id="ARBA00022825"/>
    </source>
</evidence>
<evidence type="ECO:0000256" key="2">
    <source>
        <dbReference type="ARBA" id="ARBA00022670"/>
    </source>
</evidence>
<dbReference type="InterPro" id="IPR023828">
    <property type="entry name" value="Peptidase_S8_Ser-AS"/>
</dbReference>
<dbReference type="Gene3D" id="2.60.40.10">
    <property type="entry name" value="Immunoglobulins"/>
    <property type="match status" value="3"/>
</dbReference>
<evidence type="ECO:0000259" key="10">
    <source>
        <dbReference type="Pfam" id="PF16640"/>
    </source>
</evidence>
<feature type="domain" description="Bacterial Ig-like" evidence="10">
    <location>
        <begin position="1295"/>
        <end position="1373"/>
    </location>
</feature>
<sequence>MPRRPVLAAVTALSVAVSTALLGAGGASATPPPDRPTAGDSQAIDGRLDGKLARGLADADGPVTAFVQLDARSASDVTADGGSPAEVKAAAAETEAIADAVVPEQLSARSAGSAAPKKIATLTNLVAGTLVTGDAAQIRALADSPEVVAVYRVSTKTVTNAHNVEFTRALQVWQDTGQTGEGVRIGIIDTGLDYTHADFGGPGTVEAYEQAYGADGSAPAPAGTFDPTKFIGGYDFAGPIYDADPQSEFPGSSPIPTPDENPIDSSYLSPNSGHGTHVAGTAAGFGVQPDGTTFRGDYGDLTDVSDWVVGPGTAPGAGIYALKVFGDIGGSTNLTSLALDRAADPNGDGDLGDRLDIVNMSLGSDGSPADDPDNLLIDELSALGTLMVISSGNAGDVTDIGGSPGNSASSLTVANSVGAPQTYDGLEVVESADPTLVGLHSGQNSVAYGGPDVTAPVGNPGGNFDGCTPFTPTQAAAVAGKIAYLWWNDDDTARGCGSAVRFNNATAAGAVGVLLPTELTPFAAGIAGNAQIPGFQMTAATTDRLLPQIEAGTLTVHIGPSLAATVIEDIAGDMLNSGSSRGVHGSLGHGKPDVAAPGTQILSAASGAGNEPHSLSGTSMSSPHVAGIAALVRAAHPSWEAAQVKSAVVNTATHDIWTGPGGTGTAYGPERVGSGRVDAFDAVTTDVIAYNTQNPEQTSVTWGVVPVGDTTVVAKKTVTVKNFGTTSKRYATSVSSSSTAGGATITASPASITLAPGRSAVVTLTLTADPATLERELDPTSVELQAGVPREYVAQVSGRLVLTSGAQELRVPLQAAPRLVSDLSASPVTFADAAAQTADLAITGRGVASGGWFSLTTPLNLAVTSPKLEDVPGLVTSPSAAAAGDIRYVGWASTAPVVAAAGGDPSTGLLGIGIATDGEWSTLGSYVIPIIDIDVDGDGAYDLETVVQKLNADSDVTVAATFEYESGRNVGVQLINGFSGSIDAGVFDSNVLVAPIRLGTAGIPAGSTPTIDVWTYSNYAAQDNVLDTAESFTVNPYDPPFWFDNDIPGSFSSLGADGATIGVHKGTGATDGKLLVFQHHNADPVSRVQVVDVTVPAATPTTTTLAVTGGKKAGQELTLTATVAPAEATGTVRFLDGETEIGSAAVSAGTASVKVKLGAGKHSLTATFTPDSGLYAPSTSAAVPVTVTASSSTTAITLSKNSATYGTVTTATVVVTGASAAPTGTVEIKEKGVTLASGPLTVSGLKGTATIALPADLAAGTHQLTAVYAGSADVTGSTSQRSYRVLPAVSSAALSADSWTVTKGTRATVTATVTGPTGAPAPTGSVVFTVGLQRVATVPLTNGTATVTLPAAQRSAVVLAYYSGDKGYLGTLAAQTLLIRR</sequence>
<dbReference type="InterPro" id="IPR015500">
    <property type="entry name" value="Peptidase_S8_subtilisin-rel"/>
</dbReference>
<dbReference type="PANTHER" id="PTHR43806">
    <property type="entry name" value="PEPTIDASE S8"/>
    <property type="match status" value="1"/>
</dbReference>
<feature type="active site" description="Charge relay system" evidence="5">
    <location>
        <position position="274"/>
    </location>
</feature>
<dbReference type="PROSITE" id="PS51892">
    <property type="entry name" value="SUBTILASE"/>
    <property type="match status" value="1"/>
</dbReference>
<feature type="region of interest" description="Disordered" evidence="7">
    <location>
        <begin position="25"/>
        <end position="44"/>
    </location>
</feature>
<dbReference type="SUPFAM" id="SSF52743">
    <property type="entry name" value="Subtilisin-like"/>
    <property type="match status" value="1"/>
</dbReference>
<evidence type="ECO:0000256" key="1">
    <source>
        <dbReference type="ARBA" id="ARBA00011073"/>
    </source>
</evidence>
<gene>
    <name evidence="11" type="ORF">J4035_10500</name>
</gene>
<keyword evidence="8" id="KW-0732">Signal</keyword>
<feature type="chain" id="PRO_5045795404" evidence="8">
    <location>
        <begin position="30"/>
        <end position="1381"/>
    </location>
</feature>
<dbReference type="InterPro" id="IPR000209">
    <property type="entry name" value="Peptidase_S8/S53_dom"/>
</dbReference>